<gene>
    <name evidence="1" type="ORF">UFOVP654_19</name>
</gene>
<dbReference type="EMBL" id="LR796614">
    <property type="protein sequence ID" value="CAB4154644.1"/>
    <property type="molecule type" value="Genomic_DNA"/>
</dbReference>
<protein>
    <submittedName>
        <fullName evidence="1">Uncharacterized protein</fullName>
    </submittedName>
</protein>
<reference evidence="1" key="1">
    <citation type="submission" date="2020-04" db="EMBL/GenBank/DDBJ databases">
        <authorList>
            <person name="Chiriac C."/>
            <person name="Salcher M."/>
            <person name="Ghai R."/>
            <person name="Kavagutti S V."/>
        </authorList>
    </citation>
    <scope>NUCLEOTIDE SEQUENCE</scope>
</reference>
<evidence type="ECO:0000313" key="1">
    <source>
        <dbReference type="EMBL" id="CAB4154644.1"/>
    </source>
</evidence>
<organism evidence="1">
    <name type="scientific">uncultured Caudovirales phage</name>
    <dbReference type="NCBI Taxonomy" id="2100421"/>
    <lineage>
        <taxon>Viruses</taxon>
        <taxon>Duplodnaviria</taxon>
        <taxon>Heunggongvirae</taxon>
        <taxon>Uroviricota</taxon>
        <taxon>Caudoviricetes</taxon>
        <taxon>Peduoviridae</taxon>
        <taxon>Maltschvirus</taxon>
        <taxon>Maltschvirus maltsch</taxon>
    </lineage>
</organism>
<accession>A0A6J5NGX4</accession>
<sequence>MGNRFSSGKNAIAMCDRCGAQFKLTELKKEVKKTKIYNLLVCHTCWDPDQPQLQLGMYPVEDPQAVRNPRRDSTYVTAGPMTDGYNSGGSRDIQWGWAPVGGASQFDAVLTPNYLVGTTSVGTVTVTVS</sequence>
<proteinExistence type="predicted"/>
<name>A0A6J5NGX4_9CAUD</name>